<evidence type="ECO:0000256" key="6">
    <source>
        <dbReference type="ARBA" id="ARBA00023229"/>
    </source>
</evidence>
<dbReference type="SFLD" id="SFLDS00005">
    <property type="entry name" value="Isoprenoid_Synthase_Type_I"/>
    <property type="match status" value="1"/>
</dbReference>
<dbReference type="OrthoDB" id="9805316at2"/>
<dbReference type="Gene3D" id="1.10.600.10">
    <property type="entry name" value="Farnesyl Diphosphate Synthase"/>
    <property type="match status" value="1"/>
</dbReference>
<dbReference type="FunFam" id="1.10.600.10:FF:000001">
    <property type="entry name" value="Geranylgeranyl diphosphate synthase"/>
    <property type="match status" value="1"/>
</dbReference>
<dbReference type="Pfam" id="PF00348">
    <property type="entry name" value="polyprenyl_synt"/>
    <property type="match status" value="1"/>
</dbReference>
<dbReference type="InterPro" id="IPR053378">
    <property type="entry name" value="Prenyl_diphosphate_synthase"/>
</dbReference>
<dbReference type="InterPro" id="IPR000092">
    <property type="entry name" value="Polyprenyl_synt"/>
</dbReference>
<comment type="cofactor">
    <cofactor evidence="1">
        <name>Mg(2+)</name>
        <dbReference type="ChEBI" id="CHEBI:18420"/>
    </cofactor>
</comment>
<protein>
    <submittedName>
        <fullName evidence="8">Geranyl transferase</fullName>
    </submittedName>
</protein>
<dbReference type="EMBL" id="MUBC01000028">
    <property type="protein sequence ID" value="ONM43413.1"/>
    <property type="molecule type" value="Genomic_DNA"/>
</dbReference>
<dbReference type="PANTHER" id="PTHR43281:SF1">
    <property type="entry name" value="FARNESYL DIPHOSPHATE SYNTHASE"/>
    <property type="match status" value="1"/>
</dbReference>
<keyword evidence="6" id="KW-0414">Isoprene biosynthesis</keyword>
<dbReference type="PROSITE" id="PS00723">
    <property type="entry name" value="POLYPRENYL_SYNTHASE_1"/>
    <property type="match status" value="1"/>
</dbReference>
<dbReference type="GO" id="GO:0005737">
    <property type="term" value="C:cytoplasm"/>
    <property type="evidence" value="ECO:0007669"/>
    <property type="project" value="UniProtKB-ARBA"/>
</dbReference>
<keyword evidence="5" id="KW-0460">Magnesium</keyword>
<evidence type="ECO:0000313" key="9">
    <source>
        <dbReference type="Proteomes" id="UP000242847"/>
    </source>
</evidence>
<keyword evidence="4" id="KW-0479">Metal-binding</keyword>
<proteinExistence type="inferred from homology"/>
<name>A0A1S8DDG0_9GAMM</name>
<sequence length="295" mass="31674">MSEFVDYLSLCQQRINAYLGTQLNTPQPRLERLYSAMRYSVVNGGKRVRPLLAYASCEALGGQAEQADPAAAAVELIHAYSLIHDDLPAMDDDDLRRGQPTCHRAFDEATAILAGDGLQALAFELLAGATHWQSATRLQMVQLLGRAAGPQGMVGGQAIDLGAVGEQLDLATLESMHRHKTGALIRAAVQLGALASEQVDDAQLAALGQYAESIGLAFQVQDDILDIESDTSVLGKQQGADVARDKPTYPALLGLDGAHRLADQLRDQAISAVDGFGPAAQRLRQLADYIVQRRF</sequence>
<accession>A0A1S8DDG0</accession>
<dbReference type="GO" id="GO:0008654">
    <property type="term" value="P:phospholipid biosynthetic process"/>
    <property type="evidence" value="ECO:0007669"/>
    <property type="project" value="UniProtKB-ARBA"/>
</dbReference>
<evidence type="ECO:0000256" key="2">
    <source>
        <dbReference type="ARBA" id="ARBA00006706"/>
    </source>
</evidence>
<dbReference type="RefSeq" id="WP_083728088.1">
    <property type="nucleotide sequence ID" value="NZ_FOUD01000019.1"/>
</dbReference>
<dbReference type="AlphaFoldDB" id="A0A1S8DDG0"/>
<dbReference type="InterPro" id="IPR008949">
    <property type="entry name" value="Isoprenoid_synthase_dom_sf"/>
</dbReference>
<dbReference type="SUPFAM" id="SSF48576">
    <property type="entry name" value="Terpenoid synthases"/>
    <property type="match status" value="1"/>
</dbReference>
<dbReference type="Proteomes" id="UP000242847">
    <property type="component" value="Unassembled WGS sequence"/>
</dbReference>
<keyword evidence="9" id="KW-1185">Reference proteome</keyword>
<evidence type="ECO:0000256" key="3">
    <source>
        <dbReference type="ARBA" id="ARBA00022679"/>
    </source>
</evidence>
<dbReference type="NCBIfam" id="NF045485">
    <property type="entry name" value="FPPsyn"/>
    <property type="match status" value="1"/>
</dbReference>
<gene>
    <name evidence="8" type="ORF">BXT89_12905</name>
</gene>
<dbReference type="PANTHER" id="PTHR43281">
    <property type="entry name" value="FARNESYL DIPHOSPHATE SYNTHASE"/>
    <property type="match status" value="1"/>
</dbReference>
<evidence type="ECO:0000256" key="4">
    <source>
        <dbReference type="ARBA" id="ARBA00022723"/>
    </source>
</evidence>
<dbReference type="STRING" id="254161.SAMN05216256_11921"/>
<dbReference type="InterPro" id="IPR033749">
    <property type="entry name" value="Polyprenyl_synt_CS"/>
</dbReference>
<evidence type="ECO:0000256" key="1">
    <source>
        <dbReference type="ARBA" id="ARBA00001946"/>
    </source>
</evidence>
<evidence type="ECO:0000313" key="8">
    <source>
        <dbReference type="EMBL" id="ONM43413.1"/>
    </source>
</evidence>
<dbReference type="GO" id="GO:0016114">
    <property type="term" value="P:terpenoid biosynthetic process"/>
    <property type="evidence" value="ECO:0007669"/>
    <property type="project" value="UniProtKB-ARBA"/>
</dbReference>
<dbReference type="SFLD" id="SFLDG01017">
    <property type="entry name" value="Polyprenyl_Transferase_Like"/>
    <property type="match status" value="1"/>
</dbReference>
<evidence type="ECO:0000256" key="5">
    <source>
        <dbReference type="ARBA" id="ARBA00022842"/>
    </source>
</evidence>
<reference evidence="8 9" key="1">
    <citation type="submission" date="2017-01" db="EMBL/GenBank/DDBJ databases">
        <title>Draft genome sequence of Pseudomonas pachastrellae type strain CCUG 46540T from a deep sea.</title>
        <authorList>
            <person name="Gomila M."/>
            <person name="Mulet M."/>
            <person name="Lalucat J."/>
            <person name="Garcia-Valdes E."/>
        </authorList>
    </citation>
    <scope>NUCLEOTIDE SEQUENCE [LARGE SCALE GENOMIC DNA]</scope>
    <source>
        <strain evidence="8 9">CCUG 46540</strain>
    </source>
</reference>
<evidence type="ECO:0000256" key="7">
    <source>
        <dbReference type="RuleBase" id="RU004466"/>
    </source>
</evidence>
<dbReference type="CDD" id="cd00685">
    <property type="entry name" value="Trans_IPPS_HT"/>
    <property type="match status" value="1"/>
</dbReference>
<comment type="caution">
    <text evidence="8">The sequence shown here is derived from an EMBL/GenBank/DDBJ whole genome shotgun (WGS) entry which is preliminary data.</text>
</comment>
<comment type="similarity">
    <text evidence="2 7">Belongs to the FPP/GGPP synthase family.</text>
</comment>
<dbReference type="GO" id="GO:0046872">
    <property type="term" value="F:metal ion binding"/>
    <property type="evidence" value="ECO:0007669"/>
    <property type="project" value="UniProtKB-KW"/>
</dbReference>
<dbReference type="GO" id="GO:0004659">
    <property type="term" value="F:prenyltransferase activity"/>
    <property type="evidence" value="ECO:0007669"/>
    <property type="project" value="InterPro"/>
</dbReference>
<organism evidence="8 9">
    <name type="scientific">Halopseudomonas pachastrellae</name>
    <dbReference type="NCBI Taxonomy" id="254161"/>
    <lineage>
        <taxon>Bacteria</taxon>
        <taxon>Pseudomonadati</taxon>
        <taxon>Pseudomonadota</taxon>
        <taxon>Gammaproteobacteria</taxon>
        <taxon>Pseudomonadales</taxon>
        <taxon>Pseudomonadaceae</taxon>
        <taxon>Halopseudomonas</taxon>
    </lineage>
</organism>
<dbReference type="PROSITE" id="PS00444">
    <property type="entry name" value="POLYPRENYL_SYNTHASE_2"/>
    <property type="match status" value="1"/>
</dbReference>
<keyword evidence="3 7" id="KW-0808">Transferase</keyword>